<accession>A0A2I0J3K3</accession>
<evidence type="ECO:0000259" key="3">
    <source>
        <dbReference type="PROSITE" id="PS50158"/>
    </source>
</evidence>
<feature type="compositionally biased region" description="Polar residues" evidence="2">
    <location>
        <begin position="634"/>
        <end position="653"/>
    </location>
</feature>
<dbReference type="PANTHER" id="PTHR31973">
    <property type="entry name" value="POLYPROTEIN, PUTATIVE-RELATED"/>
    <property type="match status" value="1"/>
</dbReference>
<dbReference type="GO" id="GO:0003676">
    <property type="term" value="F:nucleic acid binding"/>
    <property type="evidence" value="ECO:0007669"/>
    <property type="project" value="InterPro"/>
</dbReference>
<evidence type="ECO:0000313" key="4">
    <source>
        <dbReference type="EMBL" id="PKI50818.1"/>
    </source>
</evidence>
<dbReference type="Pfam" id="PF26130">
    <property type="entry name" value="PB1-like"/>
    <property type="match status" value="1"/>
</dbReference>
<dbReference type="PROSITE" id="PS50158">
    <property type="entry name" value="ZF_CCHC"/>
    <property type="match status" value="1"/>
</dbReference>
<keyword evidence="1" id="KW-0862">Zinc</keyword>
<reference evidence="4 5" key="1">
    <citation type="submission" date="2017-11" db="EMBL/GenBank/DDBJ databases">
        <title>De-novo sequencing of pomegranate (Punica granatum L.) genome.</title>
        <authorList>
            <person name="Akparov Z."/>
            <person name="Amiraslanov A."/>
            <person name="Hajiyeva S."/>
            <person name="Abbasov M."/>
            <person name="Kaur K."/>
            <person name="Hamwieh A."/>
            <person name="Solovyev V."/>
            <person name="Salamov A."/>
            <person name="Braich B."/>
            <person name="Kosarev P."/>
            <person name="Mahmoud A."/>
            <person name="Hajiyev E."/>
            <person name="Babayeva S."/>
            <person name="Izzatullayeva V."/>
            <person name="Mammadov A."/>
            <person name="Mammadov A."/>
            <person name="Sharifova S."/>
            <person name="Ojaghi J."/>
            <person name="Eynullazada K."/>
            <person name="Bayramov B."/>
            <person name="Abdulazimova A."/>
            <person name="Shahmuradov I."/>
        </authorList>
    </citation>
    <scope>NUCLEOTIDE SEQUENCE [LARGE SCALE GENOMIC DNA]</scope>
    <source>
        <strain evidence="5">cv. AG2017</strain>
        <tissue evidence="4">Leaf</tissue>
    </source>
</reference>
<dbReference type="InterPro" id="IPR018289">
    <property type="entry name" value="MULE_transposase_dom"/>
</dbReference>
<comment type="caution">
    <text evidence="4">The sequence shown here is derived from an EMBL/GenBank/DDBJ whole genome shotgun (WGS) entry which is preliminary data.</text>
</comment>
<evidence type="ECO:0000313" key="5">
    <source>
        <dbReference type="Proteomes" id="UP000233551"/>
    </source>
</evidence>
<organism evidence="4 5">
    <name type="scientific">Punica granatum</name>
    <name type="common">Pomegranate</name>
    <dbReference type="NCBI Taxonomy" id="22663"/>
    <lineage>
        <taxon>Eukaryota</taxon>
        <taxon>Viridiplantae</taxon>
        <taxon>Streptophyta</taxon>
        <taxon>Embryophyta</taxon>
        <taxon>Tracheophyta</taxon>
        <taxon>Spermatophyta</taxon>
        <taxon>Magnoliopsida</taxon>
        <taxon>eudicotyledons</taxon>
        <taxon>Gunneridae</taxon>
        <taxon>Pentapetalae</taxon>
        <taxon>rosids</taxon>
        <taxon>malvids</taxon>
        <taxon>Myrtales</taxon>
        <taxon>Lythraceae</taxon>
        <taxon>Punica</taxon>
    </lineage>
</organism>
<protein>
    <recommendedName>
        <fullName evidence="3">CCHC-type domain-containing protein</fullName>
    </recommendedName>
</protein>
<keyword evidence="5" id="KW-1185">Reference proteome</keyword>
<dbReference type="InterPro" id="IPR001878">
    <property type="entry name" value="Znf_CCHC"/>
</dbReference>
<dbReference type="EMBL" id="PGOL01002080">
    <property type="protein sequence ID" value="PKI50818.1"/>
    <property type="molecule type" value="Genomic_DNA"/>
</dbReference>
<sequence>MEVGINLLLHLGGQFVSETHMEYVGGEVDVWPDIDIDKFSITELEWFGKVAASVEVEAGFDLDVELAVATYFSDWDGEDDLDGAYIPEAEDNVDEDQSDQAGGAFKSLEDIAGSSRNFTNSSGHKRKWRVYNASVNNSREYEAEEVERVQEIREEVAAQIQQEQGYFSEEFESLKGSDDEEDDKPPEFYLQAPYGQVHLEVEMLFPNLSVFKNAIKDYNIAIGRFVRAIKNDKIRCRFVCEDGCEWVAYCAWTEEYGAYQMKTFNPNHTCSRKLKNKLADRNWIANKLVEMLSLCPNMTGGDAFKQIGKTFQIQVNEMKIYRALKIAKQMVEGSEKEQFAKLWDYCEELRKTNPSSTFQLGVVRTDLSFPPVFDRLYIGFDATKKGMLAGCRPLIGLDGCFLKGYYGGTILAAVTQDGNQSFYVIAYAVVEQETKNTWGWFLRRLFEDIGDPKTQGWEFISDMQKKFEPDTWSMAAFSPFTKNPCLLNNMCEQFNAAIVKFRGKPILSMLEEIRLYLMRKMNDSRSMIAKYKGPITPAAQMRGEDLWDKSGHEVILPPKYSRGGGRPKKKRTKSNDVPTNPFKAKRGGEQKCGKCGNKGHNSRRCKGTKIKEQKKSTKKAGPSTSIDQAAPSCPASTYPRSSTPLVITASTDPSNKDKVPRESQAVDPKQMLPQHAKLVPTSYTWKGQPASPKKV</sequence>
<feature type="domain" description="CCHC-type" evidence="3">
    <location>
        <begin position="591"/>
        <end position="606"/>
    </location>
</feature>
<dbReference type="Proteomes" id="UP000233551">
    <property type="component" value="Unassembled WGS sequence"/>
</dbReference>
<dbReference type="InterPro" id="IPR058594">
    <property type="entry name" value="PB1-like_dom_pln"/>
</dbReference>
<dbReference type="PANTHER" id="PTHR31973:SF187">
    <property type="entry name" value="MUTATOR TRANSPOSASE MUDRA PROTEIN"/>
    <property type="match status" value="1"/>
</dbReference>
<dbReference type="Pfam" id="PF10551">
    <property type="entry name" value="MULE"/>
    <property type="match status" value="1"/>
</dbReference>
<feature type="region of interest" description="Disordered" evidence="2">
    <location>
        <begin position="552"/>
        <end position="695"/>
    </location>
</feature>
<dbReference type="AlphaFoldDB" id="A0A2I0J3K3"/>
<keyword evidence="1" id="KW-0863">Zinc-finger</keyword>
<keyword evidence="1" id="KW-0479">Metal-binding</keyword>
<evidence type="ECO:0000256" key="2">
    <source>
        <dbReference type="SAM" id="MobiDB-lite"/>
    </source>
</evidence>
<dbReference type="STRING" id="22663.A0A2I0J3K3"/>
<name>A0A2I0J3K3_PUNGR</name>
<dbReference type="GO" id="GO:0008270">
    <property type="term" value="F:zinc ion binding"/>
    <property type="evidence" value="ECO:0007669"/>
    <property type="project" value="UniProtKB-KW"/>
</dbReference>
<proteinExistence type="predicted"/>
<evidence type="ECO:0000256" key="1">
    <source>
        <dbReference type="PROSITE-ProRule" id="PRU00047"/>
    </source>
</evidence>
<gene>
    <name evidence="4" type="ORF">CRG98_028813</name>
</gene>